<dbReference type="Proteomes" id="UP000077701">
    <property type="component" value="Unassembled WGS sequence"/>
</dbReference>
<dbReference type="STRING" id="161355.PS9374_04581"/>
<dbReference type="Gene3D" id="3.40.1580.10">
    <property type="entry name" value="SMI1/KNR4-like"/>
    <property type="match status" value="1"/>
</dbReference>
<reference evidence="3" key="2">
    <citation type="submission" date="2016-04" db="EMBL/GenBank/DDBJ databases">
        <title>Planomonospora sphaerica JCM9374 whole genome shotgun sequence.</title>
        <authorList>
            <person name="Suzuki T."/>
            <person name="Dohra H."/>
            <person name="Kodani S."/>
        </authorList>
    </citation>
    <scope>NUCLEOTIDE SEQUENCE [LARGE SCALE GENOMIC DNA]</scope>
    <source>
        <strain evidence="3">JCM 9374</strain>
    </source>
</reference>
<dbReference type="EMBL" id="BDCX01000011">
    <property type="protein sequence ID" value="GAT68916.1"/>
    <property type="molecule type" value="Genomic_DNA"/>
</dbReference>
<keyword evidence="3" id="KW-1185">Reference proteome</keyword>
<sequence length="385" mass="43151">MDRETWKPFLKRWSEEWLAVHDVEPCSAFEEPVVDGWLGFPPASAEQVAEAEARLGCTLPPSLREFLLTTDGWRNAGNFVGLLRGTGDIGWLRDLDSPWAADCADIDDEDDDEEDDAVILRRSLQISLEADAGVLFLDPADVDEHGEWAAYELFTWTARGPERHGSFSELMYDLYAGFHALDRPQCQTQREWDAAIEHARLASLAGEVDGPMEVFAEAARFGRDRARILLFQMQAMLGDRDASRLIGSMLWRGIESTWPLDAPFLEAEVLPVLSAGHKRAARWSVQSTLVSLSKHGSEPVQKMISDYRASPGEPRFGNPEFDVVVRAAITAPTPDDAWPLLRKALTRWRPMSDDHLAPIVLLADPRTARLITPERGHEILAMRRG</sequence>
<feature type="domain" description="Knr4/Smi1-like" evidence="1">
    <location>
        <begin position="42"/>
        <end position="173"/>
    </location>
</feature>
<accession>A0A171DJ97</accession>
<dbReference type="InterPro" id="IPR018958">
    <property type="entry name" value="Knr4/Smi1-like_dom"/>
</dbReference>
<reference evidence="2 3" key="1">
    <citation type="journal article" date="2016" name="Genome Announc.">
        <title>Draft Genome Sequence of Planomonospora sphaerica JCM9374, a Rare Actinomycete.</title>
        <authorList>
            <person name="Dohra H."/>
            <person name="Suzuki T."/>
            <person name="Inoue Y."/>
            <person name="Kodani S."/>
        </authorList>
    </citation>
    <scope>NUCLEOTIDE SEQUENCE [LARGE SCALE GENOMIC DNA]</scope>
    <source>
        <strain evidence="2 3">JCM 9374</strain>
    </source>
</reference>
<dbReference type="RefSeq" id="WP_068899861.1">
    <property type="nucleotide sequence ID" value="NZ_BDCX01000011.1"/>
</dbReference>
<evidence type="ECO:0000259" key="1">
    <source>
        <dbReference type="SMART" id="SM00860"/>
    </source>
</evidence>
<dbReference type="OrthoDB" id="458118at2"/>
<dbReference type="SUPFAM" id="SSF160631">
    <property type="entry name" value="SMI1/KNR4-like"/>
    <property type="match status" value="1"/>
</dbReference>
<dbReference type="InterPro" id="IPR037883">
    <property type="entry name" value="Knr4/Smi1-like_sf"/>
</dbReference>
<dbReference type="AlphaFoldDB" id="A0A171DJ97"/>
<name>A0A171DJ97_9ACTN</name>
<comment type="caution">
    <text evidence="2">The sequence shown here is derived from an EMBL/GenBank/DDBJ whole genome shotgun (WGS) entry which is preliminary data.</text>
</comment>
<dbReference type="Pfam" id="PF09346">
    <property type="entry name" value="SMI1_KNR4"/>
    <property type="match status" value="1"/>
</dbReference>
<protein>
    <submittedName>
        <fullName evidence="2">Cell wall assembly protein</fullName>
    </submittedName>
</protein>
<dbReference type="SMART" id="SM00860">
    <property type="entry name" value="SMI1_KNR4"/>
    <property type="match status" value="1"/>
</dbReference>
<evidence type="ECO:0000313" key="2">
    <source>
        <dbReference type="EMBL" id="GAT68916.1"/>
    </source>
</evidence>
<evidence type="ECO:0000313" key="3">
    <source>
        <dbReference type="Proteomes" id="UP000077701"/>
    </source>
</evidence>
<organism evidence="2 3">
    <name type="scientific">Planomonospora sphaerica</name>
    <dbReference type="NCBI Taxonomy" id="161355"/>
    <lineage>
        <taxon>Bacteria</taxon>
        <taxon>Bacillati</taxon>
        <taxon>Actinomycetota</taxon>
        <taxon>Actinomycetes</taxon>
        <taxon>Streptosporangiales</taxon>
        <taxon>Streptosporangiaceae</taxon>
        <taxon>Planomonospora</taxon>
    </lineage>
</organism>
<proteinExistence type="predicted"/>
<gene>
    <name evidence="2" type="ORF">PS9374_04581</name>
</gene>